<dbReference type="Proteomes" id="UP000663879">
    <property type="component" value="Unassembled WGS sequence"/>
</dbReference>
<gene>
    <name evidence="4" type="ORF">OXX778_LOCUS9298</name>
</gene>
<evidence type="ECO:0000256" key="2">
    <source>
        <dbReference type="SAM" id="MobiDB-lite"/>
    </source>
</evidence>
<dbReference type="GO" id="GO:0006355">
    <property type="term" value="P:regulation of DNA-templated transcription"/>
    <property type="evidence" value="ECO:0007669"/>
    <property type="project" value="InterPro"/>
</dbReference>
<sequence>MSEPLSSESILENPSNQSLDDVDQDLSDVLKPVKNTRKRGKAITYSLHKSFEDYNVIVKEIKEGEVNGDTWIFKSQDGEKYRYYCKYLKQGCRAALYLHLTDGTKGNCFIADDEHSNHELEQEISTSKIDAPIYEKIVELENLGIKPDGIIKNLIKSGFQPPKKTTLNNILKSIRKTKKVSNQPTLNDLKNWCEKYNDIPGDEDTVFVAEFECQAFPHQQFRVLLTTRRLLKNALDAKYILSDATYKLTYGGFPALTGGTTDKNKNFHPFGLALCSTENNLDFAFFFRTIKSVCFRVYGHTITPTILVADSADAITIGFKKVFEMSKRVNCWAHVIRNIDKRLLVFVDTIKKSIRDDICNIQKIFREDLFLHATELFKKKWEEKKNSSINEFVEYFLLQWVAKDYGWYEGYIEDVCFPTTSNGLESSHDKIKEALKHKRLGLIEFLNECRSNLIEHWSRERSETISTFNPTTNELVEFENLNLKKFHKEPIITKEDLLEAHTWNKLGKTIQRVGEYYMVRSGDDNKSIELSREDCKKFLQRLDKKPWENFNEMINDINSIRLIKMNTENWKNSTCTCVFWLKHYKCSHTISVAYRLKMVDFNIIFMDLPISNKRKKGASKKNLKSLQHQP</sequence>
<feature type="compositionally biased region" description="Polar residues" evidence="2">
    <location>
        <begin position="1"/>
        <end position="16"/>
    </location>
</feature>
<organism evidence="4 5">
    <name type="scientific">Brachionus calyciflorus</name>
    <dbReference type="NCBI Taxonomy" id="104777"/>
    <lineage>
        <taxon>Eukaryota</taxon>
        <taxon>Metazoa</taxon>
        <taxon>Spiralia</taxon>
        <taxon>Gnathifera</taxon>
        <taxon>Rotifera</taxon>
        <taxon>Eurotatoria</taxon>
        <taxon>Monogononta</taxon>
        <taxon>Pseudotrocha</taxon>
        <taxon>Ploima</taxon>
        <taxon>Brachionidae</taxon>
        <taxon>Brachionus</taxon>
    </lineage>
</organism>
<keyword evidence="1" id="KW-0479">Metal-binding</keyword>
<evidence type="ECO:0000313" key="5">
    <source>
        <dbReference type="Proteomes" id="UP000663879"/>
    </source>
</evidence>
<feature type="domain" description="SWIM-type" evidence="3">
    <location>
        <begin position="561"/>
        <end position="597"/>
    </location>
</feature>
<name>A0A813WW77_9BILA</name>
<feature type="region of interest" description="Disordered" evidence="2">
    <location>
        <begin position="1"/>
        <end position="23"/>
    </location>
</feature>
<dbReference type="InterPro" id="IPR031052">
    <property type="entry name" value="FHY3/FAR1"/>
</dbReference>
<dbReference type="EMBL" id="CAJNOC010001361">
    <property type="protein sequence ID" value="CAF0858135.1"/>
    <property type="molecule type" value="Genomic_DNA"/>
</dbReference>
<dbReference type="GO" id="GO:0008270">
    <property type="term" value="F:zinc ion binding"/>
    <property type="evidence" value="ECO:0007669"/>
    <property type="project" value="UniProtKB-KW"/>
</dbReference>
<keyword evidence="5" id="KW-1185">Reference proteome</keyword>
<evidence type="ECO:0000256" key="1">
    <source>
        <dbReference type="PROSITE-ProRule" id="PRU00325"/>
    </source>
</evidence>
<dbReference type="PANTHER" id="PTHR31669">
    <property type="entry name" value="PROTEIN FAR1-RELATED SEQUENCE 10-RELATED"/>
    <property type="match status" value="1"/>
</dbReference>
<dbReference type="InterPro" id="IPR007527">
    <property type="entry name" value="Znf_SWIM"/>
</dbReference>
<keyword evidence="1" id="KW-0862">Zinc</keyword>
<dbReference type="InterPro" id="IPR018289">
    <property type="entry name" value="MULE_transposase_dom"/>
</dbReference>
<accession>A0A813WW77</accession>
<dbReference type="OrthoDB" id="119028at2759"/>
<comment type="caution">
    <text evidence="4">The sequence shown here is derived from an EMBL/GenBank/DDBJ whole genome shotgun (WGS) entry which is preliminary data.</text>
</comment>
<protein>
    <recommendedName>
        <fullName evidence="3">SWIM-type domain-containing protein</fullName>
    </recommendedName>
</protein>
<dbReference type="PANTHER" id="PTHR31669:SF306">
    <property type="entry name" value="PROTEIN FAR1-RELATED SEQUENCE"/>
    <property type="match status" value="1"/>
</dbReference>
<feature type="non-terminal residue" evidence="4">
    <location>
        <position position="630"/>
    </location>
</feature>
<proteinExistence type="predicted"/>
<evidence type="ECO:0000259" key="3">
    <source>
        <dbReference type="PROSITE" id="PS50966"/>
    </source>
</evidence>
<dbReference type="PROSITE" id="PS50966">
    <property type="entry name" value="ZF_SWIM"/>
    <property type="match status" value="1"/>
</dbReference>
<keyword evidence="1" id="KW-0863">Zinc-finger</keyword>
<evidence type="ECO:0000313" key="4">
    <source>
        <dbReference type="EMBL" id="CAF0858135.1"/>
    </source>
</evidence>
<dbReference type="Pfam" id="PF10551">
    <property type="entry name" value="MULE"/>
    <property type="match status" value="1"/>
</dbReference>
<reference evidence="4" key="1">
    <citation type="submission" date="2021-02" db="EMBL/GenBank/DDBJ databases">
        <authorList>
            <person name="Nowell W R."/>
        </authorList>
    </citation>
    <scope>NUCLEOTIDE SEQUENCE</scope>
    <source>
        <strain evidence="4">Ploen Becks lab</strain>
    </source>
</reference>
<dbReference type="AlphaFoldDB" id="A0A813WW77"/>